<dbReference type="EMBL" id="NPBQ01000013">
    <property type="protein sequence ID" value="PAD85027.1"/>
    <property type="molecule type" value="Genomic_DNA"/>
</dbReference>
<reference evidence="1 2" key="1">
    <citation type="submission" date="2017-07" db="EMBL/GenBank/DDBJ databases">
        <title>Isolation and whole genome analysis of endospore-forming bacteria from heroin.</title>
        <authorList>
            <person name="Kalinowski J."/>
            <person name="Ahrens B."/>
            <person name="Al-Dilaimi A."/>
            <person name="Winkler A."/>
            <person name="Wibberg D."/>
            <person name="Schleenbecker U."/>
            <person name="Ruckert C."/>
            <person name="Wolfel R."/>
            <person name="Grass G."/>
        </authorList>
    </citation>
    <scope>NUCLEOTIDE SEQUENCE [LARGE SCALE GENOMIC DNA]</scope>
    <source>
        <strain evidence="1 2">7521-2</strain>
    </source>
</reference>
<name>A0AA91Z2F1_NIACI</name>
<dbReference type="RefSeq" id="WP_095328569.1">
    <property type="nucleotide sequence ID" value="NZ_NPBQ01000013.1"/>
</dbReference>
<evidence type="ECO:0000313" key="1">
    <source>
        <dbReference type="EMBL" id="PAD85027.1"/>
    </source>
</evidence>
<proteinExistence type="predicted"/>
<organism evidence="1 2">
    <name type="scientific">Niallia circulans</name>
    <name type="common">Bacillus circulans</name>
    <dbReference type="NCBI Taxonomy" id="1397"/>
    <lineage>
        <taxon>Bacteria</taxon>
        <taxon>Bacillati</taxon>
        <taxon>Bacillota</taxon>
        <taxon>Bacilli</taxon>
        <taxon>Bacillales</taxon>
        <taxon>Bacillaceae</taxon>
        <taxon>Niallia</taxon>
    </lineage>
</organism>
<gene>
    <name evidence="1" type="ORF">CHH57_01575</name>
</gene>
<sequence length="246" mass="28763">MSDDLKILKGSPIQLIDNIFVHPLTLGEISELGEDLYVLCLNGLLMSKNHIPINELSYEERVSHSKLTEYQFFIQLLEVDLNMREIVTNAIRVFLRTDSFFDEATRNFYLINNNNHLPLKEEDFLRLRDVLSKQNFRSDSAENYKPANKKANALLERLNKVKSEIQKKTGNDSLTLADTISIVASNSKNISILNVWELTVNQLYLEYLRLVLWDNYHNDYIHLPHMSEKDRKEMKHWVVGNNKIKL</sequence>
<dbReference type="AlphaFoldDB" id="A0AA91Z2F1"/>
<evidence type="ECO:0000313" key="2">
    <source>
        <dbReference type="Proteomes" id="UP000216961"/>
    </source>
</evidence>
<accession>A0AA91Z2F1</accession>
<comment type="caution">
    <text evidence="1">The sequence shown here is derived from an EMBL/GenBank/DDBJ whole genome shotgun (WGS) entry which is preliminary data.</text>
</comment>
<dbReference type="Proteomes" id="UP000216961">
    <property type="component" value="Unassembled WGS sequence"/>
</dbReference>
<protein>
    <submittedName>
        <fullName evidence="1">Uncharacterized protein</fullName>
    </submittedName>
</protein>